<dbReference type="RefSeq" id="XP_037159101.1">
    <property type="nucleotide sequence ID" value="XM_037314012.1"/>
</dbReference>
<name>A0A8H6CPQ6_9LECA</name>
<sequence length="133" mass="14580">MKAQSEAMTVAIRQRCTYAISDSVPSFEATIVPTESMFKIPTPPRVVAGFPDLVASPKDTFGGLGNGSRNATSQSVLRAIAIWQRRSRQPEQTDTKSKRFQPCCSIQNSTKPFFTVHAASLIDAYSSPCWSYA</sequence>
<protein>
    <submittedName>
        <fullName evidence="1">Uncharacterized protein</fullName>
    </submittedName>
</protein>
<dbReference type="EMBL" id="JACCJC010000084">
    <property type="protein sequence ID" value="KAF6227610.1"/>
    <property type="molecule type" value="Genomic_DNA"/>
</dbReference>
<proteinExistence type="predicted"/>
<reference evidence="1 2" key="1">
    <citation type="journal article" date="2020" name="Genomics">
        <title>Complete, high-quality genomes from long-read metagenomic sequencing of two wolf lichen thalli reveals enigmatic genome architecture.</title>
        <authorList>
            <person name="McKenzie S.K."/>
            <person name="Walston R.F."/>
            <person name="Allen J.L."/>
        </authorList>
    </citation>
    <scope>NUCLEOTIDE SEQUENCE [LARGE SCALE GENOMIC DNA]</scope>
    <source>
        <strain evidence="1">WasteWater2</strain>
    </source>
</reference>
<organism evidence="1 2">
    <name type="scientific">Letharia columbiana</name>
    <dbReference type="NCBI Taxonomy" id="112416"/>
    <lineage>
        <taxon>Eukaryota</taxon>
        <taxon>Fungi</taxon>
        <taxon>Dikarya</taxon>
        <taxon>Ascomycota</taxon>
        <taxon>Pezizomycotina</taxon>
        <taxon>Lecanoromycetes</taxon>
        <taxon>OSLEUM clade</taxon>
        <taxon>Lecanoromycetidae</taxon>
        <taxon>Lecanorales</taxon>
        <taxon>Lecanorineae</taxon>
        <taxon>Parmeliaceae</taxon>
        <taxon>Letharia</taxon>
    </lineage>
</organism>
<evidence type="ECO:0000313" key="2">
    <source>
        <dbReference type="Proteomes" id="UP000578531"/>
    </source>
</evidence>
<gene>
    <name evidence="1" type="ORF">HO173_012139</name>
</gene>
<evidence type="ECO:0000313" key="1">
    <source>
        <dbReference type="EMBL" id="KAF6227610.1"/>
    </source>
</evidence>
<dbReference type="GeneID" id="59293776"/>
<comment type="caution">
    <text evidence="1">The sequence shown here is derived from an EMBL/GenBank/DDBJ whole genome shotgun (WGS) entry which is preliminary data.</text>
</comment>
<dbReference type="Proteomes" id="UP000578531">
    <property type="component" value="Unassembled WGS sequence"/>
</dbReference>
<accession>A0A8H6CPQ6</accession>
<dbReference type="AlphaFoldDB" id="A0A8H6CPQ6"/>
<keyword evidence="2" id="KW-1185">Reference proteome</keyword>